<sequence>MYIRVTVAEGRYIIHPYPHLPPFIFTVQSPHTHISAGILDFISLKCSSRKLIKSQ</sequence>
<dbReference type="AlphaFoldDB" id="A0A0E9V8I3"/>
<organism evidence="1">
    <name type="scientific">Anguilla anguilla</name>
    <name type="common">European freshwater eel</name>
    <name type="synonym">Muraena anguilla</name>
    <dbReference type="NCBI Taxonomy" id="7936"/>
    <lineage>
        <taxon>Eukaryota</taxon>
        <taxon>Metazoa</taxon>
        <taxon>Chordata</taxon>
        <taxon>Craniata</taxon>
        <taxon>Vertebrata</taxon>
        <taxon>Euteleostomi</taxon>
        <taxon>Actinopterygii</taxon>
        <taxon>Neopterygii</taxon>
        <taxon>Teleostei</taxon>
        <taxon>Anguilliformes</taxon>
        <taxon>Anguillidae</taxon>
        <taxon>Anguilla</taxon>
    </lineage>
</organism>
<proteinExistence type="predicted"/>
<reference evidence="1" key="1">
    <citation type="submission" date="2014-11" db="EMBL/GenBank/DDBJ databases">
        <authorList>
            <person name="Amaro Gonzalez C."/>
        </authorList>
    </citation>
    <scope>NUCLEOTIDE SEQUENCE</scope>
</reference>
<reference evidence="1" key="2">
    <citation type="journal article" date="2015" name="Fish Shellfish Immunol.">
        <title>Early steps in the European eel (Anguilla anguilla)-Vibrio vulnificus interaction in the gills: Role of the RtxA13 toxin.</title>
        <authorList>
            <person name="Callol A."/>
            <person name="Pajuelo D."/>
            <person name="Ebbesson L."/>
            <person name="Teles M."/>
            <person name="MacKenzie S."/>
            <person name="Amaro C."/>
        </authorList>
    </citation>
    <scope>NUCLEOTIDE SEQUENCE</scope>
</reference>
<evidence type="ECO:0000313" key="1">
    <source>
        <dbReference type="EMBL" id="JAH74311.1"/>
    </source>
</evidence>
<name>A0A0E9V8I3_ANGAN</name>
<accession>A0A0E9V8I3</accession>
<dbReference type="EMBL" id="GBXM01034266">
    <property type="protein sequence ID" value="JAH74311.1"/>
    <property type="molecule type" value="Transcribed_RNA"/>
</dbReference>
<protein>
    <submittedName>
        <fullName evidence="1">Uncharacterized protein</fullName>
    </submittedName>
</protein>